<dbReference type="GO" id="GO:0004340">
    <property type="term" value="F:glucokinase activity"/>
    <property type="evidence" value="ECO:0007669"/>
    <property type="project" value="UniProtKB-EC"/>
</dbReference>
<dbReference type="Pfam" id="PF00480">
    <property type="entry name" value="ROK"/>
    <property type="match status" value="1"/>
</dbReference>
<evidence type="ECO:0000256" key="1">
    <source>
        <dbReference type="ARBA" id="ARBA00006479"/>
    </source>
</evidence>
<dbReference type="GO" id="GO:0006096">
    <property type="term" value="P:glycolytic process"/>
    <property type="evidence" value="ECO:0007669"/>
    <property type="project" value="InterPro"/>
</dbReference>
<evidence type="ECO:0000256" key="8">
    <source>
        <dbReference type="ARBA" id="ARBA00032386"/>
    </source>
</evidence>
<dbReference type="InterPro" id="IPR043129">
    <property type="entry name" value="ATPase_NBD"/>
</dbReference>
<dbReference type="AlphaFoldDB" id="A0A255I3V9"/>
<evidence type="ECO:0000256" key="5">
    <source>
        <dbReference type="ARBA" id="ARBA00022741"/>
    </source>
</evidence>
<dbReference type="EC" id="2.7.1.2" evidence="2"/>
<dbReference type="InterPro" id="IPR004654">
    <property type="entry name" value="ROK_glcA"/>
</dbReference>
<organism evidence="10 11">
    <name type="scientific">Lachnotalea glycerini</name>
    <dbReference type="NCBI Taxonomy" id="1763509"/>
    <lineage>
        <taxon>Bacteria</taxon>
        <taxon>Bacillati</taxon>
        <taxon>Bacillota</taxon>
        <taxon>Clostridia</taxon>
        <taxon>Lachnospirales</taxon>
        <taxon>Lachnospiraceae</taxon>
        <taxon>Lachnotalea</taxon>
    </lineage>
</organism>
<dbReference type="OrthoDB" id="9810372at2"/>
<keyword evidence="4" id="KW-0808">Transferase</keyword>
<dbReference type="EMBL" id="QICS01000003">
    <property type="protein sequence ID" value="PXV91508.1"/>
    <property type="molecule type" value="Genomic_DNA"/>
</dbReference>
<evidence type="ECO:0000256" key="4">
    <source>
        <dbReference type="ARBA" id="ARBA00022679"/>
    </source>
</evidence>
<evidence type="ECO:0000256" key="2">
    <source>
        <dbReference type="ARBA" id="ARBA00012323"/>
    </source>
</evidence>
<reference evidence="9 12" key="2">
    <citation type="submission" date="2018-05" db="EMBL/GenBank/DDBJ databases">
        <title>Genomic Encyclopedia of Type Strains, Phase IV (KMG-IV): sequencing the most valuable type-strain genomes for metagenomic binning, comparative biology and taxonomic classification.</title>
        <authorList>
            <person name="Goeker M."/>
        </authorList>
    </citation>
    <scope>NUCLEOTIDE SEQUENCE [LARGE SCALE GENOMIC DNA]</scope>
    <source>
        <strain evidence="9 12">DSM 28816</strain>
    </source>
</reference>
<evidence type="ECO:0000256" key="6">
    <source>
        <dbReference type="ARBA" id="ARBA00022777"/>
    </source>
</evidence>
<comment type="similarity">
    <text evidence="1">Belongs to the ROK (NagC/XylR) family.</text>
</comment>
<name>A0A255I3V9_9FIRM</name>
<dbReference type="SUPFAM" id="SSF53067">
    <property type="entry name" value="Actin-like ATPase domain"/>
    <property type="match status" value="1"/>
</dbReference>
<dbReference type="PROSITE" id="PS01125">
    <property type="entry name" value="ROK"/>
    <property type="match status" value="1"/>
</dbReference>
<evidence type="ECO:0000313" key="10">
    <source>
        <dbReference type="EMBL" id="RDY29847.1"/>
    </source>
</evidence>
<evidence type="ECO:0000256" key="3">
    <source>
        <dbReference type="ARBA" id="ARBA00014701"/>
    </source>
</evidence>
<proteinExistence type="inferred from homology"/>
<keyword evidence="11" id="KW-1185">Reference proteome</keyword>
<dbReference type="GO" id="GO:0005737">
    <property type="term" value="C:cytoplasm"/>
    <property type="evidence" value="ECO:0007669"/>
    <property type="project" value="InterPro"/>
</dbReference>
<keyword evidence="5" id="KW-0547">Nucleotide-binding</keyword>
<dbReference type="EMBL" id="NOKA02000061">
    <property type="protein sequence ID" value="RDY29847.1"/>
    <property type="molecule type" value="Genomic_DNA"/>
</dbReference>
<evidence type="ECO:0000313" key="9">
    <source>
        <dbReference type="EMBL" id="PXV91508.1"/>
    </source>
</evidence>
<dbReference type="PANTHER" id="PTHR18964">
    <property type="entry name" value="ROK (REPRESSOR, ORF, KINASE) FAMILY"/>
    <property type="match status" value="1"/>
</dbReference>
<dbReference type="RefSeq" id="WP_094378992.1">
    <property type="nucleotide sequence ID" value="NZ_NOKA02000061.1"/>
</dbReference>
<keyword evidence="7" id="KW-0067">ATP-binding</keyword>
<keyword evidence="6 9" id="KW-0418">Kinase</keyword>
<accession>A0A255I3V9</accession>
<evidence type="ECO:0000256" key="7">
    <source>
        <dbReference type="ARBA" id="ARBA00022840"/>
    </source>
</evidence>
<dbReference type="Proteomes" id="UP000216411">
    <property type="component" value="Unassembled WGS sequence"/>
</dbReference>
<evidence type="ECO:0000313" key="12">
    <source>
        <dbReference type="Proteomes" id="UP000247523"/>
    </source>
</evidence>
<dbReference type="PANTHER" id="PTHR18964:SF149">
    <property type="entry name" value="BIFUNCTIONAL UDP-N-ACETYLGLUCOSAMINE 2-EPIMERASE_N-ACETYLMANNOSAMINE KINASE"/>
    <property type="match status" value="1"/>
</dbReference>
<reference evidence="10" key="3">
    <citation type="submission" date="2018-07" db="EMBL/GenBank/DDBJ databases">
        <authorList>
            <person name="Quirk P.G."/>
            <person name="Krulwich T.A."/>
        </authorList>
    </citation>
    <scope>NUCLEOTIDE SEQUENCE</scope>
    <source>
        <strain evidence="10">CCRI-19302</strain>
    </source>
</reference>
<dbReference type="InterPro" id="IPR049874">
    <property type="entry name" value="ROK_cs"/>
</dbReference>
<evidence type="ECO:0000313" key="11">
    <source>
        <dbReference type="Proteomes" id="UP000216411"/>
    </source>
</evidence>
<dbReference type="Gene3D" id="3.30.420.40">
    <property type="match status" value="2"/>
</dbReference>
<dbReference type="Proteomes" id="UP000247523">
    <property type="component" value="Unassembled WGS sequence"/>
</dbReference>
<comment type="caution">
    <text evidence="10">The sequence shown here is derived from an EMBL/GenBank/DDBJ whole genome shotgun (WGS) entry which is preliminary data.</text>
</comment>
<reference evidence="10 11" key="1">
    <citation type="journal article" date="2017" name="Genome Announc.">
        <title>Draft Genome Sequence of a Sporulating and Motile Strain of Lachnotalea glycerini Isolated from Water in Quebec City, Canada.</title>
        <authorList>
            <person name="Maheux A.F."/>
            <person name="Boudreau D.K."/>
            <person name="Berube E."/>
            <person name="Boissinot M."/>
            <person name="Raymond F."/>
            <person name="Brodeur S."/>
            <person name="Corbeil J."/>
            <person name="Isabel S."/>
            <person name="Omar R.F."/>
            <person name="Bergeron M.G."/>
        </authorList>
    </citation>
    <scope>NUCLEOTIDE SEQUENCE [LARGE SCALE GENOMIC DNA]</scope>
    <source>
        <strain evidence="10 11">CCRI-19302</strain>
    </source>
</reference>
<dbReference type="NCBIfam" id="TIGR00744">
    <property type="entry name" value="ROK_glcA_fam"/>
    <property type="match status" value="1"/>
</dbReference>
<dbReference type="GO" id="GO:0005524">
    <property type="term" value="F:ATP binding"/>
    <property type="evidence" value="ECO:0007669"/>
    <property type="project" value="UniProtKB-KW"/>
</dbReference>
<sequence length="310" mass="32273">MDKVCFGIDVGGTTVKLGLFNLDGKVLDKWEIITRTENNGEYILQDIADSLKLKMKEKSIDKSKVAGAGIGVPGPVKADGTILKAANLGWGVFNVAKTLENLTGIKVKAGNDANVAALGEMWQGGGRGCKNVVMVTLGTGVGGGIIIDGEIVAGTNGAAGEIGHIHVEDDETEVCGCGKKGCLEQMASATGVVRLAKKAMEVSDMPSSLRNQEISAKSIFDEVKAKDSLAIEIAEKFGKYLGTALCNIAVVTDPEVFVIGGGVSKAGTILLEYIKKHYDMHAFSACKSAKFTLAKLGNDAGIIGAAKLVL</sequence>
<protein>
    <recommendedName>
        <fullName evidence="3">Glucokinase</fullName>
        <ecNumber evidence="2">2.7.1.2</ecNumber>
    </recommendedName>
    <alternativeName>
        <fullName evidence="8">Glucose kinase</fullName>
    </alternativeName>
</protein>
<dbReference type="InterPro" id="IPR000600">
    <property type="entry name" value="ROK"/>
</dbReference>
<gene>
    <name evidence="9" type="ORF">C8E03_10365</name>
    <name evidence="10" type="ORF">CG710_017810</name>
</gene>